<evidence type="ECO:0000313" key="2">
    <source>
        <dbReference type="Proteomes" id="UP000609651"/>
    </source>
</evidence>
<gene>
    <name evidence="1" type="ORF">LzC2_42250</name>
</gene>
<comment type="caution">
    <text evidence="1">The sequence shown here is derived from an EMBL/GenBank/DDBJ whole genome shotgun (WGS) entry which is preliminary data.</text>
</comment>
<sequence>MNDRPPPRPPAGGGKLSDRDYEILRHLKRYRVTTREVLGRLFFRDSELNAVSKVVSRLEKGGYLSSHELASGTGRRYYTVGATACRLLGLSTRKAGPRGPQALLTDYAILLYCCGRETESARKRLAVSELASKQPNLLGKGMDAGRYVLETPAVGVSTLGFVRVDHGGDVAHIVRKCAADVEKRAGIRSIRQLMDERRFVLVVVTASEDKRLEIRDALARRPWLVQFRVEAASGLAPLVSPLPA</sequence>
<proteinExistence type="predicted"/>
<keyword evidence="2" id="KW-1185">Reference proteome</keyword>
<accession>A0ABX1VK81</accession>
<dbReference type="RefSeq" id="WP_171190009.1">
    <property type="nucleotide sequence ID" value="NZ_WTPX01000300.1"/>
</dbReference>
<dbReference type="Proteomes" id="UP000609651">
    <property type="component" value="Unassembled WGS sequence"/>
</dbReference>
<reference evidence="1 2" key="1">
    <citation type="journal article" date="2020" name="Syst. Appl. Microbiol.">
        <title>Alienimonas chondri sp. nov., a novel planctomycete isolated from the biofilm of the red alga Chondrus crispus.</title>
        <authorList>
            <person name="Vitorino I."/>
            <person name="Albuquerque L."/>
            <person name="Wiegand S."/>
            <person name="Kallscheuer N."/>
            <person name="da Costa M.S."/>
            <person name="Lobo-da-Cunha A."/>
            <person name="Jogler C."/>
            <person name="Lage O.M."/>
        </authorList>
    </citation>
    <scope>NUCLEOTIDE SEQUENCE [LARGE SCALE GENOMIC DNA]</scope>
    <source>
        <strain evidence="1 2">LzC2</strain>
    </source>
</reference>
<protein>
    <recommendedName>
        <fullName evidence="3">Protein involved in plasmid replication-relaxation</fullName>
    </recommendedName>
</protein>
<evidence type="ECO:0008006" key="3">
    <source>
        <dbReference type="Google" id="ProtNLM"/>
    </source>
</evidence>
<evidence type="ECO:0000313" key="1">
    <source>
        <dbReference type="EMBL" id="NNJ28114.1"/>
    </source>
</evidence>
<name>A0ABX1VK81_9PLAN</name>
<organism evidence="1 2">
    <name type="scientific">Alienimonas chondri</name>
    <dbReference type="NCBI Taxonomy" id="2681879"/>
    <lineage>
        <taxon>Bacteria</taxon>
        <taxon>Pseudomonadati</taxon>
        <taxon>Planctomycetota</taxon>
        <taxon>Planctomycetia</taxon>
        <taxon>Planctomycetales</taxon>
        <taxon>Planctomycetaceae</taxon>
        <taxon>Alienimonas</taxon>
    </lineage>
</organism>
<dbReference type="EMBL" id="WTPX01000300">
    <property type="protein sequence ID" value="NNJ28114.1"/>
    <property type="molecule type" value="Genomic_DNA"/>
</dbReference>